<keyword evidence="3" id="KW-0597">Phosphoprotein</keyword>
<dbReference type="SMART" id="SM00091">
    <property type="entry name" value="PAS"/>
    <property type="match status" value="9"/>
</dbReference>
<dbReference type="Gene3D" id="6.10.250.490">
    <property type="match status" value="3"/>
</dbReference>
<gene>
    <name evidence="9" type="ORF">C1280_12910</name>
</gene>
<dbReference type="Proteomes" id="UP000245802">
    <property type="component" value="Chromosome"/>
</dbReference>
<dbReference type="FunFam" id="3.30.450.20:FF:000099">
    <property type="entry name" value="Sensory box sensor histidine kinase"/>
    <property type="match status" value="1"/>
</dbReference>
<dbReference type="RefSeq" id="WP_085948039.1">
    <property type="nucleotide sequence ID" value="NZ_CP025958.1"/>
</dbReference>
<evidence type="ECO:0000256" key="3">
    <source>
        <dbReference type="ARBA" id="ARBA00022553"/>
    </source>
</evidence>
<feature type="domain" description="PAS" evidence="7">
    <location>
        <begin position="751"/>
        <end position="824"/>
    </location>
</feature>
<organism evidence="9 10">
    <name type="scientific">Gemmata obscuriglobus</name>
    <dbReference type="NCBI Taxonomy" id="114"/>
    <lineage>
        <taxon>Bacteria</taxon>
        <taxon>Pseudomonadati</taxon>
        <taxon>Planctomycetota</taxon>
        <taxon>Planctomycetia</taxon>
        <taxon>Gemmatales</taxon>
        <taxon>Gemmataceae</taxon>
        <taxon>Gemmata</taxon>
    </lineage>
</organism>
<evidence type="ECO:0000259" key="8">
    <source>
        <dbReference type="PROSITE" id="PS50113"/>
    </source>
</evidence>
<sequence length="1588" mass="174933">MSTVVHAPEDVSCRVVGGVLAHIRRRGRPTEPLTRGLSRTLSDLLDPAGMISWDEFLAFVRNCSAELTSERAAELGAALGDSPYLRPLLLTAGRRANPARYYEWLAEPRDGAAKHLFPCLDAHLTRIGERELLLTITPRTGRKRPPDQFWDVVGRALGALPLYFGLAAARVEREPSETGAAFRIGLPRRRPFRFALTWLASWLRGDAPGDARAVLALAHERAKRHRAESALMHARRRFDQVADVVPGVVFQYVQPSGGTERFAFVSAGVRDLIGAKPAEVEADPQRLWGAVHPDDRSAIPASFAVAQKAGSPWAAEFRVAARDGAVKWVRGRAVPAPAEGTGGVVWNGLLTDVTAEKRVEEQVRAQAARLEALTTNAHVHIIELDRAGVVQYVTRTSAGRAPSDVLGRRLIDFLVEADRGPIAKATATVFETGRAVTALHFTAPDGRGEPRTYTGTLSPVPVRAGAPVERVALAAFDVTDRKRAEDERRRISEEYTNLFERAVIGVFRSTRAGRYLAANAALARLFGYASAADLIAGVTDISAQLYADPRDRAEFLRRLSASGEVSGFECEGRRRDGTPIWVRLDARAVSGPDGAVCYLEGFVQDVTDRKRAEDALRQNEERLRQAARLTGFGVFDHDHRTGSLYWSPRACEIHDWPTDREPDLGVVTERVHPDDREALVGAVARAHDPAGNGMFSCEYRIVRPDGRVRWVRGSAQTTFAGTGAGRRPDRTIGAVLDVTEAHEAEDALRASEERLRLALAAARMGTFDWDLRAGRGVWSDTHYELLGYPPGDRFPVRFHHFMDRLHPDDRGHVETLMRAAQEARRPFTSEARVALPDGSVRWVLGSGEFRYAADGTAVRMVGTALDITDRKRAEDALRESEERFRNMADHAPVMVWVTEADGRCSFLSQSWYEFTGQARGAGHGFGWLDAVHPDDRGGVERAFLAANATGARFAADYRLRDRGGAYRWVLDSAAPRRGAGGALLGYIGSVLDITDRKRAEDALRESERRLTLAISATSDAVWERNYRTGESYYSPRWYEMLGREPVPMTRELWEELCHPDDFAPALASIRSALASPGSSGYAVEFRMRHADGSWVWVLSRGAVVERTPDGAPLLLSGTNTDVTARKRAEAERDELLARLQLHIERLPLAYVLYDAELRYADWNPAAEAIFGYTRDEILGRPLMDLVPPDARAHVAAVRDRLLAGDVAARSVNRNVTRSGAVILCEWYNTPLRRPDGTFLGILSMAQDVTEQALTQEALRLKEQSLRLALDAGRMGTWEWELDPPRLTWDERERSLFGFAPGEFDGRLETFLSRVHPEDRAGVQQALAGARAGADVDIEFRICRPDAGERWVRGTGAPVPGAGDRPARLAGVSYDITARKRADERTLASLREKEAMLKEIHHRVKNNLQVVSSLLHLQAARVTHPAAAAVLAESQNRVRAMALVHEALYRSDDLARVNPGRYFGELCSYLFRVYGVDAARVRLELDIDPDPLPLDKTIPCGLIVNEVVSNALKYAFPDGRGGTVRVALRTAGGRFALALSDDGAGLPPDFAADRAPSLGLRLVGILTEQLGGHLSVERSGGTAFLISFA</sequence>
<feature type="domain" description="PAC" evidence="8">
    <location>
        <begin position="1081"/>
        <end position="1134"/>
    </location>
</feature>
<comment type="catalytic activity">
    <reaction evidence="1">
        <text>ATP + protein L-histidine = ADP + protein N-phospho-L-histidine.</text>
        <dbReference type="EC" id="2.7.13.3"/>
    </reaction>
</comment>
<dbReference type="SUPFAM" id="SSF55785">
    <property type="entry name" value="PYP-like sensor domain (PAS domain)"/>
    <property type="match status" value="9"/>
</dbReference>
<reference evidence="9 10" key="1">
    <citation type="submission" date="2018-01" db="EMBL/GenBank/DDBJ databases">
        <title>G. obscuriglobus.</title>
        <authorList>
            <person name="Franke J."/>
            <person name="Blomberg W."/>
            <person name="Selmecki A."/>
        </authorList>
    </citation>
    <scope>NUCLEOTIDE SEQUENCE [LARGE SCALE GENOMIC DNA]</scope>
    <source>
        <strain evidence="9 10">DSM 5831</strain>
    </source>
</reference>
<dbReference type="InterPro" id="IPR013655">
    <property type="entry name" value="PAS_fold_3"/>
</dbReference>
<evidence type="ECO:0000256" key="2">
    <source>
        <dbReference type="ARBA" id="ARBA00012438"/>
    </source>
</evidence>
<dbReference type="GO" id="GO:0004673">
    <property type="term" value="F:protein histidine kinase activity"/>
    <property type="evidence" value="ECO:0007669"/>
    <property type="project" value="UniProtKB-EC"/>
</dbReference>
<protein>
    <recommendedName>
        <fullName evidence="2">histidine kinase</fullName>
        <ecNumber evidence="2">2.7.13.3</ecNumber>
    </recommendedName>
</protein>
<feature type="domain" description="PAC" evidence="8">
    <location>
        <begin position="313"/>
        <end position="365"/>
    </location>
</feature>
<dbReference type="PROSITE" id="PS50109">
    <property type="entry name" value="HIS_KIN"/>
    <property type="match status" value="1"/>
</dbReference>
<feature type="domain" description="Histidine kinase" evidence="6">
    <location>
        <begin position="1502"/>
        <end position="1588"/>
    </location>
</feature>
<feature type="domain" description="PAS" evidence="7">
    <location>
        <begin position="1135"/>
        <end position="1205"/>
    </location>
</feature>
<keyword evidence="10" id="KW-1185">Reference proteome</keyword>
<dbReference type="EC" id="2.7.13.3" evidence="2"/>
<evidence type="ECO:0000256" key="4">
    <source>
        <dbReference type="ARBA" id="ARBA00022679"/>
    </source>
</evidence>
<dbReference type="Pfam" id="PF08447">
    <property type="entry name" value="PAS_3"/>
    <property type="match status" value="6"/>
</dbReference>
<dbReference type="SUPFAM" id="SSF55874">
    <property type="entry name" value="ATPase domain of HSP90 chaperone/DNA topoisomerase II/histidine kinase"/>
    <property type="match status" value="1"/>
</dbReference>
<feature type="domain" description="PAC" evidence="8">
    <location>
        <begin position="827"/>
        <end position="879"/>
    </location>
</feature>
<dbReference type="Pfam" id="PF02518">
    <property type="entry name" value="HATPase_c"/>
    <property type="match status" value="1"/>
</dbReference>
<evidence type="ECO:0000259" key="6">
    <source>
        <dbReference type="PROSITE" id="PS50109"/>
    </source>
</evidence>
<dbReference type="Pfam" id="PF07568">
    <property type="entry name" value="HisKA_2"/>
    <property type="match status" value="1"/>
</dbReference>
<keyword evidence="5" id="KW-0418">Kinase</keyword>
<dbReference type="Gene3D" id="2.10.70.100">
    <property type="match status" value="4"/>
</dbReference>
<dbReference type="InterPro" id="IPR035965">
    <property type="entry name" value="PAS-like_dom_sf"/>
</dbReference>
<dbReference type="InterPro" id="IPR000014">
    <property type="entry name" value="PAS"/>
</dbReference>
<dbReference type="Pfam" id="PF13426">
    <property type="entry name" value="PAS_9"/>
    <property type="match status" value="1"/>
</dbReference>
<dbReference type="Gene3D" id="3.30.565.10">
    <property type="entry name" value="Histidine kinase-like ATPase, C-terminal domain"/>
    <property type="match status" value="1"/>
</dbReference>
<feature type="domain" description="PAC" evidence="8">
    <location>
        <begin position="1204"/>
        <end position="1260"/>
    </location>
</feature>
<keyword evidence="4" id="KW-0808">Transferase</keyword>
<dbReference type="InterPro" id="IPR013656">
    <property type="entry name" value="PAS_4"/>
</dbReference>
<feature type="domain" description="PAC" evidence="8">
    <location>
        <begin position="1335"/>
        <end position="1387"/>
    </location>
</feature>
<dbReference type="PROSITE" id="PS50112">
    <property type="entry name" value="PAS"/>
    <property type="match status" value="4"/>
</dbReference>
<feature type="domain" description="PAC" evidence="8">
    <location>
        <begin position="695"/>
        <end position="750"/>
    </location>
</feature>
<accession>A0A2Z3GTT0</accession>
<dbReference type="SMART" id="SM00086">
    <property type="entry name" value="PAC"/>
    <property type="match status" value="8"/>
</dbReference>
<dbReference type="Pfam" id="PF08448">
    <property type="entry name" value="PAS_4"/>
    <property type="match status" value="2"/>
</dbReference>
<evidence type="ECO:0000259" key="7">
    <source>
        <dbReference type="PROSITE" id="PS50112"/>
    </source>
</evidence>
<dbReference type="SMART" id="SM00387">
    <property type="entry name" value="HATPase_c"/>
    <property type="match status" value="1"/>
</dbReference>
<evidence type="ECO:0000256" key="1">
    <source>
        <dbReference type="ARBA" id="ARBA00000085"/>
    </source>
</evidence>
<name>A0A2Z3GTT0_9BACT</name>
<dbReference type="InterPro" id="IPR005467">
    <property type="entry name" value="His_kinase_dom"/>
</dbReference>
<dbReference type="Gene3D" id="3.30.450.20">
    <property type="entry name" value="PAS domain"/>
    <property type="match status" value="9"/>
</dbReference>
<feature type="domain" description="PAC" evidence="8">
    <location>
        <begin position="953"/>
        <end position="1005"/>
    </location>
</feature>
<dbReference type="KEGG" id="gog:C1280_12910"/>
<evidence type="ECO:0000313" key="10">
    <source>
        <dbReference type="Proteomes" id="UP000245802"/>
    </source>
</evidence>
<dbReference type="NCBIfam" id="TIGR00229">
    <property type="entry name" value="sensory_box"/>
    <property type="match status" value="6"/>
</dbReference>
<dbReference type="InterPro" id="IPR036890">
    <property type="entry name" value="HATPase_C_sf"/>
</dbReference>
<dbReference type="OrthoDB" id="290376at2"/>
<evidence type="ECO:0000256" key="5">
    <source>
        <dbReference type="ARBA" id="ARBA00022777"/>
    </source>
</evidence>
<dbReference type="InterPro" id="IPR000700">
    <property type="entry name" value="PAS-assoc_C"/>
</dbReference>
<dbReference type="PANTHER" id="PTHR43304">
    <property type="entry name" value="PHYTOCHROME-LIKE PROTEIN CPH1"/>
    <property type="match status" value="1"/>
</dbReference>
<dbReference type="PANTHER" id="PTHR43304:SF1">
    <property type="entry name" value="PAC DOMAIN-CONTAINING PROTEIN"/>
    <property type="match status" value="1"/>
</dbReference>
<proteinExistence type="predicted"/>
<evidence type="ECO:0000313" key="9">
    <source>
        <dbReference type="EMBL" id="AWM37809.1"/>
    </source>
</evidence>
<dbReference type="InterPro" id="IPR003594">
    <property type="entry name" value="HATPase_dom"/>
</dbReference>
<dbReference type="InterPro" id="IPR052162">
    <property type="entry name" value="Sensor_kinase/Photoreceptor"/>
</dbReference>
<dbReference type="InterPro" id="IPR011495">
    <property type="entry name" value="Sig_transdc_His_kin_sub2_dim/P"/>
</dbReference>
<dbReference type="InterPro" id="IPR001610">
    <property type="entry name" value="PAC"/>
</dbReference>
<dbReference type="EMBL" id="CP025958">
    <property type="protein sequence ID" value="AWM37809.1"/>
    <property type="molecule type" value="Genomic_DNA"/>
</dbReference>
<dbReference type="CDD" id="cd00130">
    <property type="entry name" value="PAS"/>
    <property type="match status" value="8"/>
</dbReference>
<feature type="domain" description="PAC" evidence="8">
    <location>
        <begin position="566"/>
        <end position="618"/>
    </location>
</feature>
<feature type="domain" description="PAS" evidence="7">
    <location>
        <begin position="880"/>
        <end position="950"/>
    </location>
</feature>
<feature type="domain" description="PAS" evidence="7">
    <location>
        <begin position="1261"/>
        <end position="1333"/>
    </location>
</feature>
<dbReference type="PROSITE" id="PS50113">
    <property type="entry name" value="PAC"/>
    <property type="match status" value="8"/>
</dbReference>